<dbReference type="Proteomes" id="UP000198282">
    <property type="component" value="Unassembled WGS sequence"/>
</dbReference>
<keyword evidence="2" id="KW-1185">Reference proteome</keyword>
<organism evidence="1 2">
    <name type="scientific">Streptosporangium subroseum</name>
    <dbReference type="NCBI Taxonomy" id="106412"/>
    <lineage>
        <taxon>Bacteria</taxon>
        <taxon>Bacillati</taxon>
        <taxon>Actinomycetota</taxon>
        <taxon>Actinomycetes</taxon>
        <taxon>Streptosporangiales</taxon>
        <taxon>Streptosporangiaceae</taxon>
        <taxon>Streptosporangium</taxon>
    </lineage>
</organism>
<dbReference type="RefSeq" id="WP_179281838.1">
    <property type="nucleotide sequence ID" value="NZ_FZOD01000001.1"/>
</dbReference>
<dbReference type="AlphaFoldDB" id="A0A239AIV3"/>
<protein>
    <submittedName>
        <fullName evidence="1">Uncharacterized protein</fullName>
    </submittedName>
</protein>
<evidence type="ECO:0000313" key="2">
    <source>
        <dbReference type="Proteomes" id="UP000198282"/>
    </source>
</evidence>
<reference evidence="1 2" key="1">
    <citation type="submission" date="2017-06" db="EMBL/GenBank/DDBJ databases">
        <authorList>
            <person name="Kim H.J."/>
            <person name="Triplett B.A."/>
        </authorList>
    </citation>
    <scope>NUCLEOTIDE SEQUENCE [LARGE SCALE GENOMIC DNA]</scope>
    <source>
        <strain evidence="1 2">CGMCC 4.2132</strain>
    </source>
</reference>
<name>A0A239AIV3_9ACTN</name>
<dbReference type="EMBL" id="FZOD01000001">
    <property type="protein sequence ID" value="SNR94938.1"/>
    <property type="molecule type" value="Genomic_DNA"/>
</dbReference>
<sequence>MIKTWFIAGGSRGLECTLAKAALDLADAAAVRAAIDVFGLLGVVLREDHGQ</sequence>
<evidence type="ECO:0000313" key="1">
    <source>
        <dbReference type="EMBL" id="SNR94938.1"/>
    </source>
</evidence>
<accession>A0A239AIV3</accession>
<proteinExistence type="predicted"/>
<gene>
    <name evidence="1" type="ORF">SAMN05216276_1001401</name>
</gene>